<dbReference type="InterPro" id="IPR033467">
    <property type="entry name" value="Tesmin/TSO1-like_CXC"/>
</dbReference>
<evidence type="ECO:0000313" key="7">
    <source>
        <dbReference type="EMBL" id="CAA7408857.1"/>
    </source>
</evidence>
<protein>
    <recommendedName>
        <fullName evidence="5">CRC domain-containing protein</fullName>
    </recommendedName>
</protein>
<organism evidence="6">
    <name type="scientific">Spirodela intermedia</name>
    <name type="common">Intermediate duckweed</name>
    <dbReference type="NCBI Taxonomy" id="51605"/>
    <lineage>
        <taxon>Eukaryota</taxon>
        <taxon>Viridiplantae</taxon>
        <taxon>Streptophyta</taxon>
        <taxon>Embryophyta</taxon>
        <taxon>Tracheophyta</taxon>
        <taxon>Spermatophyta</taxon>
        <taxon>Magnoliopsida</taxon>
        <taxon>Liliopsida</taxon>
        <taxon>Araceae</taxon>
        <taxon>Lemnoideae</taxon>
        <taxon>Spirodela</taxon>
    </lineage>
</organism>
<evidence type="ECO:0000256" key="2">
    <source>
        <dbReference type="ARBA" id="ARBA00007267"/>
    </source>
</evidence>
<dbReference type="AlphaFoldDB" id="A0A7I8JNR7"/>
<proteinExistence type="inferred from homology"/>
<feature type="compositionally biased region" description="Basic and acidic residues" evidence="4">
    <location>
        <begin position="688"/>
        <end position="700"/>
    </location>
</feature>
<dbReference type="GO" id="GO:0005634">
    <property type="term" value="C:nucleus"/>
    <property type="evidence" value="ECO:0007669"/>
    <property type="project" value="UniProtKB-SubCell"/>
</dbReference>
<comment type="similarity">
    <text evidence="2">Belongs to the lin-54 family.</text>
</comment>
<sequence length="888" mass="96662">MDSPESTVPAPAALSATVASPSGVQESPFFTYVSNLSPIKLTSDVCAPSAIRELSFPSPSPVFRSPHVNPVRKDKFLKRSQHLSPDSGKFSLGYTGNIREILEKTSHYGGDTSQSIMVPCTMSTNCEHPTRLLSCSSPSDCVDEFFADPVEDSVNSSALSNPCLDQAIELGLPSQGGFGSPNKTPKVEPVQFQGCNSSGYINEILSYQEGDRKTNDYFDKFPAHYPPQVVEVVSNSSTEASKKFYPQVGNIKNGELESVESPTMVCQAEENPELDIPLIQMNCDQDKDSINVADDCCENNDRQLSPCTKLVAQTAMKYNPSKVLASDLHGFQLTEGHTANSDISVVPESVEDDSEFSKKEKSTIPLDCSNDADVLTERDQSMEWDSNSQVQPKSLEVALPDESQQCNSTSLCSSSIKIGVSNEQACLSSKPQWEGCQLVYAMRRRLEFMHSAVQVTNLESSRSLCNIDERILKAESPSGSLDLETRNASHNESVGASDNVLAYFSPDLSHFQKDPDSSAHALCKPPFCKHQTAEANADRFDLSIQKNGSSSATDPRPAGIGLHLNSVGNALAKDCNVNTQLVDRDLGKDSLTSQLEKGLCSSDQNMIDSKGCSTSMTLTSNVSVQTDVNSHSALVCSSIDKSEHDQQKNLDITVSNYSLSLQYTLIVNPLKTCLPPTFVSQVAAPSSVKRDPEGSWRSEDLNEMSPKKKSKKSPENDGCKRCNCKKSKCLKLYCDCFAAGMYCTDTCACQGCLNRPDYEDTVLETRQQIETRNPLAFAPKVVVHDAAASRVSGDDDKHTPASARHKRGCNCKRSHPKLGVLWDAGVKDAKTAMAQKMISKGELQLSNAHKKYGSIRTGKFTVLLSLICLQIQALVSTDPKKNVTGNEI</sequence>
<dbReference type="EMBL" id="LR743602">
    <property type="protein sequence ID" value="CAA2632537.1"/>
    <property type="molecule type" value="Genomic_DNA"/>
</dbReference>
<comment type="subcellular location">
    <subcellularLocation>
        <location evidence="1">Nucleus</location>
    </subcellularLocation>
</comment>
<evidence type="ECO:0000256" key="4">
    <source>
        <dbReference type="SAM" id="MobiDB-lite"/>
    </source>
</evidence>
<reference evidence="6" key="1">
    <citation type="submission" date="2019-12" db="EMBL/GenBank/DDBJ databases">
        <authorList>
            <person name="Scholz U."/>
            <person name="Mascher M."/>
            <person name="Fiebig A."/>
        </authorList>
    </citation>
    <scope>NUCLEOTIDE SEQUENCE</scope>
</reference>
<gene>
    <name evidence="6" type="ORF">SI7747_15018148</name>
    <name evidence="7" type="ORF">SI8410_15019535</name>
</gene>
<dbReference type="PANTHER" id="PTHR46159:SF6">
    <property type="entry name" value="OS12G0605300 PROTEIN"/>
    <property type="match status" value="1"/>
</dbReference>
<dbReference type="SMART" id="SM01114">
    <property type="entry name" value="CXC"/>
    <property type="match status" value="1"/>
</dbReference>
<dbReference type="Pfam" id="PF03638">
    <property type="entry name" value="TCR"/>
    <property type="match status" value="1"/>
</dbReference>
<feature type="region of interest" description="Disordered" evidence="4">
    <location>
        <begin position="788"/>
        <end position="808"/>
    </location>
</feature>
<evidence type="ECO:0000256" key="3">
    <source>
        <dbReference type="ARBA" id="ARBA00023242"/>
    </source>
</evidence>
<feature type="region of interest" description="Disordered" evidence="4">
    <location>
        <begin position="684"/>
        <end position="719"/>
    </location>
</feature>
<dbReference type="PROSITE" id="PS51634">
    <property type="entry name" value="CRC"/>
    <property type="match status" value="1"/>
</dbReference>
<dbReference type="Proteomes" id="UP000663760">
    <property type="component" value="Chromosome 15"/>
</dbReference>
<name>A0A7I8JNR7_SPIIN</name>
<evidence type="ECO:0000313" key="8">
    <source>
        <dbReference type="Proteomes" id="UP000663760"/>
    </source>
</evidence>
<dbReference type="GO" id="GO:0003700">
    <property type="term" value="F:DNA-binding transcription factor activity"/>
    <property type="evidence" value="ECO:0007669"/>
    <property type="project" value="InterPro"/>
</dbReference>
<dbReference type="EMBL" id="LR746278">
    <property type="protein sequence ID" value="CAA7408857.1"/>
    <property type="molecule type" value="Genomic_DNA"/>
</dbReference>
<keyword evidence="8" id="KW-1185">Reference proteome</keyword>
<evidence type="ECO:0000313" key="6">
    <source>
        <dbReference type="EMBL" id="CAA2632537.1"/>
    </source>
</evidence>
<dbReference type="PANTHER" id="PTHR46159">
    <property type="entry name" value="PROTEIN TESMIN/TSO1-LIKE CXC 2"/>
    <property type="match status" value="1"/>
</dbReference>
<feature type="domain" description="CRC" evidence="5">
    <location>
        <begin position="718"/>
        <end position="814"/>
    </location>
</feature>
<keyword evidence="3" id="KW-0539">Nucleus</keyword>
<dbReference type="OrthoDB" id="6283463at2759"/>
<evidence type="ECO:0000256" key="1">
    <source>
        <dbReference type="ARBA" id="ARBA00004123"/>
    </source>
</evidence>
<dbReference type="InterPro" id="IPR005172">
    <property type="entry name" value="CRC"/>
</dbReference>
<accession>A0A7I8JNR7</accession>
<evidence type="ECO:0000259" key="5">
    <source>
        <dbReference type="PROSITE" id="PS51634"/>
    </source>
</evidence>
<dbReference type="InterPro" id="IPR044522">
    <property type="entry name" value="TSO1-like"/>
</dbReference>